<evidence type="ECO:0000259" key="7">
    <source>
        <dbReference type="Pfam" id="PF03151"/>
    </source>
</evidence>
<organism evidence="8 9">
    <name type="scientific">Catenaria anguillulae PL171</name>
    <dbReference type="NCBI Taxonomy" id="765915"/>
    <lineage>
        <taxon>Eukaryota</taxon>
        <taxon>Fungi</taxon>
        <taxon>Fungi incertae sedis</taxon>
        <taxon>Blastocladiomycota</taxon>
        <taxon>Blastocladiomycetes</taxon>
        <taxon>Blastocladiales</taxon>
        <taxon>Catenariaceae</taxon>
        <taxon>Catenaria</taxon>
    </lineage>
</organism>
<evidence type="ECO:0000256" key="3">
    <source>
        <dbReference type="ARBA" id="ARBA00022989"/>
    </source>
</evidence>
<comment type="caution">
    <text evidence="8">The sequence shown here is derived from an EMBL/GenBank/DDBJ whole genome shotgun (WGS) entry which is preliminary data.</text>
</comment>
<feature type="transmembrane region" description="Helical" evidence="6">
    <location>
        <begin position="266"/>
        <end position="285"/>
    </location>
</feature>
<feature type="transmembrane region" description="Helical" evidence="6">
    <location>
        <begin position="204"/>
        <end position="222"/>
    </location>
</feature>
<evidence type="ECO:0000313" key="8">
    <source>
        <dbReference type="EMBL" id="ORZ34727.1"/>
    </source>
</evidence>
<feature type="compositionally biased region" description="Basic residues" evidence="5">
    <location>
        <begin position="485"/>
        <end position="497"/>
    </location>
</feature>
<keyword evidence="2 6" id="KW-0812">Transmembrane</keyword>
<proteinExistence type="predicted"/>
<evidence type="ECO:0000313" key="9">
    <source>
        <dbReference type="Proteomes" id="UP000193411"/>
    </source>
</evidence>
<dbReference type="InterPro" id="IPR004853">
    <property type="entry name" value="Sugar_P_trans_dom"/>
</dbReference>
<reference evidence="8 9" key="1">
    <citation type="submission" date="2016-07" db="EMBL/GenBank/DDBJ databases">
        <title>Pervasive Adenine N6-methylation of Active Genes in Fungi.</title>
        <authorList>
            <consortium name="DOE Joint Genome Institute"/>
            <person name="Mondo S.J."/>
            <person name="Dannebaum R.O."/>
            <person name="Kuo R.C."/>
            <person name="Labutti K."/>
            <person name="Haridas S."/>
            <person name="Kuo A."/>
            <person name="Salamov A."/>
            <person name="Ahrendt S.R."/>
            <person name="Lipzen A."/>
            <person name="Sullivan W."/>
            <person name="Andreopoulos W.B."/>
            <person name="Clum A."/>
            <person name="Lindquist E."/>
            <person name="Daum C."/>
            <person name="Ramamoorthy G.K."/>
            <person name="Gryganskyi A."/>
            <person name="Culley D."/>
            <person name="Magnuson J.K."/>
            <person name="James T.Y."/>
            <person name="O'Malley M.A."/>
            <person name="Stajich J.E."/>
            <person name="Spatafora J.W."/>
            <person name="Visel A."/>
            <person name="Grigoriev I.V."/>
        </authorList>
    </citation>
    <scope>NUCLEOTIDE SEQUENCE [LARGE SCALE GENOMIC DNA]</scope>
    <source>
        <strain evidence="8 9">PL171</strain>
    </source>
</reference>
<feature type="compositionally biased region" description="Low complexity" evidence="5">
    <location>
        <begin position="119"/>
        <end position="132"/>
    </location>
</feature>
<feature type="domain" description="Sugar phosphate transporter" evidence="7">
    <location>
        <begin position="147"/>
        <end position="380"/>
    </location>
</feature>
<feature type="compositionally biased region" description="Acidic residues" evidence="5">
    <location>
        <begin position="452"/>
        <end position="464"/>
    </location>
</feature>
<dbReference type="OrthoDB" id="18894at2759"/>
<feature type="transmembrane region" description="Helical" evidence="6">
    <location>
        <begin position="364"/>
        <end position="381"/>
    </location>
</feature>
<comment type="subcellular location">
    <subcellularLocation>
        <location evidence="1">Membrane</location>
        <topology evidence="1">Multi-pass membrane protein</topology>
    </subcellularLocation>
</comment>
<gene>
    <name evidence="8" type="ORF">BCR44DRAFT_1513775</name>
</gene>
<keyword evidence="4 6" id="KW-0472">Membrane</keyword>
<dbReference type="Proteomes" id="UP000193411">
    <property type="component" value="Unassembled WGS sequence"/>
</dbReference>
<feature type="transmembrane region" description="Helical" evidence="6">
    <location>
        <begin position="336"/>
        <end position="358"/>
    </location>
</feature>
<evidence type="ECO:0000256" key="6">
    <source>
        <dbReference type="SAM" id="Phobius"/>
    </source>
</evidence>
<feature type="transmembrane region" description="Helical" evidence="6">
    <location>
        <begin position="53"/>
        <end position="72"/>
    </location>
</feature>
<protein>
    <submittedName>
        <fullName evidence="8">Triose-phosphate transporter family-domain-containing protein</fullName>
    </submittedName>
</protein>
<feature type="compositionally biased region" description="Acidic residues" evidence="5">
    <location>
        <begin position="528"/>
        <end position="541"/>
    </location>
</feature>
<feature type="compositionally biased region" description="Low complexity" evidence="5">
    <location>
        <begin position="498"/>
        <end position="507"/>
    </location>
</feature>
<dbReference type="InterPro" id="IPR050186">
    <property type="entry name" value="TPT_transporter"/>
</dbReference>
<feature type="transmembrane region" description="Helical" evidence="6">
    <location>
        <begin position="234"/>
        <end position="254"/>
    </location>
</feature>
<evidence type="ECO:0000256" key="4">
    <source>
        <dbReference type="ARBA" id="ARBA00023136"/>
    </source>
</evidence>
<name>A0A1Y2HJF6_9FUNG</name>
<accession>A0A1Y2HJF6</accession>
<dbReference type="PANTHER" id="PTHR11132">
    <property type="entry name" value="SOLUTE CARRIER FAMILY 35"/>
    <property type="match status" value="1"/>
</dbReference>
<feature type="region of interest" description="Disordered" evidence="5">
    <location>
        <begin position="451"/>
        <end position="541"/>
    </location>
</feature>
<feature type="transmembrane region" description="Helical" evidence="6">
    <location>
        <begin position="305"/>
        <end position="324"/>
    </location>
</feature>
<feature type="region of interest" description="Disordered" evidence="5">
    <location>
        <begin position="75"/>
        <end position="143"/>
    </location>
</feature>
<dbReference type="InterPro" id="IPR037185">
    <property type="entry name" value="EmrE-like"/>
</dbReference>
<dbReference type="Pfam" id="PF03151">
    <property type="entry name" value="TPT"/>
    <property type="match status" value="1"/>
</dbReference>
<evidence type="ECO:0000256" key="2">
    <source>
        <dbReference type="ARBA" id="ARBA00022692"/>
    </source>
</evidence>
<keyword evidence="9" id="KW-1185">Reference proteome</keyword>
<evidence type="ECO:0000256" key="5">
    <source>
        <dbReference type="SAM" id="MobiDB-lite"/>
    </source>
</evidence>
<sequence length="541" mass="57255">MMPMPGVGGAAHAIGRGGCTPAALFFIFGWWILSNLFGQGGYHLNVPLLVTAFHATIHFSLSALVLIASGRLRPPAPCRRGRGDSERPTKYQPTPMVSDKPTFSSLAVSDDIEHGHGTGSSSTPAPTSEPNSRPTTPSHAPRPVTWPKLLARIVPCGMATALDIGLSNASLKSLSLSFYTLVKSSTPMFALAFALALRLEKPSLRLFGVMAAITLGMSLAVAHADESAFDWTGFTEALLASIMGGARMILIEVLLTSDDLKLDNPFATNMHLAPVMFLTLLPSSLMFEPLATLGDSPFFNTAAAAWHTFALMCGGGLLAFAMVCSEYRAIQLTSGLTISVAGICKEVLTIVVGIVAFGDVVTPLNVLGLAICLAGIGVYNYHKYVSGSGGDGTRHEYLLHSMGDGELTPAHLGRGGGQEDMDQEYDDRNVLFDATRTSTDGMQLLFLADSASEGEEDETADGGEMDLAGFGGQRSSAAPVSKGQLRSRSKSRSRSRGRSPTPRRPTGSGMGEPSDARMERRHSHVEVGDDAAPVEEEQGLV</sequence>
<dbReference type="STRING" id="765915.A0A1Y2HJF6"/>
<dbReference type="EMBL" id="MCFL01000026">
    <property type="protein sequence ID" value="ORZ34727.1"/>
    <property type="molecule type" value="Genomic_DNA"/>
</dbReference>
<keyword evidence="3 6" id="KW-1133">Transmembrane helix</keyword>
<dbReference type="SUPFAM" id="SSF103481">
    <property type="entry name" value="Multidrug resistance efflux transporter EmrE"/>
    <property type="match status" value="1"/>
</dbReference>
<dbReference type="AlphaFoldDB" id="A0A1Y2HJF6"/>
<evidence type="ECO:0000256" key="1">
    <source>
        <dbReference type="ARBA" id="ARBA00004141"/>
    </source>
</evidence>
<dbReference type="GO" id="GO:0016020">
    <property type="term" value="C:membrane"/>
    <property type="evidence" value="ECO:0007669"/>
    <property type="project" value="UniProtKB-SubCell"/>
</dbReference>
<feature type="transmembrane region" description="Helical" evidence="6">
    <location>
        <begin position="12"/>
        <end position="33"/>
    </location>
</feature>